<protein>
    <submittedName>
        <fullName evidence="2">Uncharacterized protein</fullName>
    </submittedName>
</protein>
<dbReference type="EMBL" id="LXTC01000001">
    <property type="protein sequence ID" value="OBA24559.1"/>
    <property type="molecule type" value="Genomic_DNA"/>
</dbReference>
<accession>A0A1A0HK51</accession>
<evidence type="ECO:0000256" key="1">
    <source>
        <dbReference type="SAM" id="MobiDB-lite"/>
    </source>
</evidence>
<reference evidence="2 3" key="1">
    <citation type="submission" date="2016-05" db="EMBL/GenBank/DDBJ databases">
        <title>Comparative genomics of biotechnologically important yeasts.</title>
        <authorList>
            <consortium name="DOE Joint Genome Institute"/>
            <person name="Riley R."/>
            <person name="Haridas S."/>
            <person name="Wolfe K.H."/>
            <person name="Lopes M.R."/>
            <person name="Hittinger C.T."/>
            <person name="Goker M."/>
            <person name="Salamov A."/>
            <person name="Wisecaver J."/>
            <person name="Long T.M."/>
            <person name="Aerts A.L."/>
            <person name="Barry K."/>
            <person name="Choi C."/>
            <person name="Clum A."/>
            <person name="Coughlan A.Y."/>
            <person name="Deshpande S."/>
            <person name="Douglass A.P."/>
            <person name="Hanson S.J."/>
            <person name="Klenk H.-P."/>
            <person name="LaButti K."/>
            <person name="Lapidus A."/>
            <person name="Lindquist E."/>
            <person name="Lipzen A."/>
            <person name="Meier-kolthoff J.P."/>
            <person name="Ohm R.A."/>
            <person name="Otillar R.P."/>
            <person name="Pangilinan J."/>
            <person name="Peng Y."/>
            <person name="Rokas A."/>
            <person name="Rosa C.A."/>
            <person name="Scheuner C."/>
            <person name="Sibirny A.A."/>
            <person name="Slot J.C."/>
            <person name="Stielow J.B."/>
            <person name="Sun H."/>
            <person name="Kurtzman C.P."/>
            <person name="Blackwell M."/>
            <person name="Grigoriev I.V."/>
            <person name="Jeffries T.W."/>
        </authorList>
    </citation>
    <scope>NUCLEOTIDE SEQUENCE [LARGE SCALE GENOMIC DNA]</scope>
    <source>
        <strain evidence="2 3">NRRL YB-4993</strain>
    </source>
</reference>
<dbReference type="RefSeq" id="XP_018715040.1">
    <property type="nucleotide sequence ID" value="XM_018855298.1"/>
</dbReference>
<dbReference type="OrthoDB" id="4091959at2759"/>
<dbReference type="Proteomes" id="UP000092555">
    <property type="component" value="Unassembled WGS sequence"/>
</dbReference>
<name>A0A1A0HK51_9ASCO</name>
<feature type="non-terminal residue" evidence="2">
    <location>
        <position position="181"/>
    </location>
</feature>
<proteinExistence type="predicted"/>
<feature type="region of interest" description="Disordered" evidence="1">
    <location>
        <begin position="1"/>
        <end position="35"/>
    </location>
</feature>
<dbReference type="AlphaFoldDB" id="A0A1A0HK51"/>
<organism evidence="2 3">
    <name type="scientific">Metschnikowia bicuspidata var. bicuspidata NRRL YB-4993</name>
    <dbReference type="NCBI Taxonomy" id="869754"/>
    <lineage>
        <taxon>Eukaryota</taxon>
        <taxon>Fungi</taxon>
        <taxon>Dikarya</taxon>
        <taxon>Ascomycota</taxon>
        <taxon>Saccharomycotina</taxon>
        <taxon>Pichiomycetes</taxon>
        <taxon>Metschnikowiaceae</taxon>
        <taxon>Metschnikowia</taxon>
    </lineage>
</organism>
<gene>
    <name evidence="2" type="ORF">METBIDRAFT_25692</name>
</gene>
<keyword evidence="3" id="KW-1185">Reference proteome</keyword>
<feature type="compositionally biased region" description="Basic residues" evidence="1">
    <location>
        <begin position="20"/>
        <end position="30"/>
    </location>
</feature>
<evidence type="ECO:0000313" key="2">
    <source>
        <dbReference type="EMBL" id="OBA24559.1"/>
    </source>
</evidence>
<dbReference type="Pfam" id="PF12622">
    <property type="entry name" value="NpwBP"/>
    <property type="match status" value="1"/>
</dbReference>
<feature type="compositionally biased region" description="Basic and acidic residues" evidence="1">
    <location>
        <begin position="10"/>
        <end position="19"/>
    </location>
</feature>
<sequence>MIRGNYSLAKEVRKSEQKSKLKIQSRQKHQSKLEQLSSTDPIRVFLQIEKLENITGPDQFQQKKLAKLRQDWSFIRKNKLQEEKVNSFLANRKKAQDAKEKEQRKLRGKDSVYFNPELNPLGKVPDINNVTYDCDCLPNIAKPSKVTQMYEQDELVLHYNIRPPKGSPPKFYKNVQNTQRR</sequence>
<evidence type="ECO:0000313" key="3">
    <source>
        <dbReference type="Proteomes" id="UP000092555"/>
    </source>
</evidence>
<feature type="region of interest" description="Disordered" evidence="1">
    <location>
        <begin position="162"/>
        <end position="181"/>
    </location>
</feature>
<dbReference type="GeneID" id="30028274"/>
<comment type="caution">
    <text evidence="2">The sequence shown here is derived from an EMBL/GenBank/DDBJ whole genome shotgun (WGS) entry which is preliminary data.</text>
</comment>